<sequence>MVEAWWQHGAASILSTAGDVDTMIDSMVRSGADYSVASLTCPDRPTLPSGLPDHELRIAALCTRGGILYGGPADGEDGTWYAVGTLADEPPVEYFHLGKDEEWPADSLVPIDLVRAAVKDFMINGGERPTGVEWRPWPG</sequence>
<proteinExistence type="predicted"/>
<evidence type="ECO:0000313" key="2">
    <source>
        <dbReference type="Proteomes" id="UP000569914"/>
    </source>
</evidence>
<dbReference type="EMBL" id="JACCBU010000001">
    <property type="protein sequence ID" value="NYE73664.1"/>
    <property type="molecule type" value="Genomic_DNA"/>
</dbReference>
<organism evidence="1 2">
    <name type="scientific">Microlunatus parietis</name>
    <dbReference type="NCBI Taxonomy" id="682979"/>
    <lineage>
        <taxon>Bacteria</taxon>
        <taxon>Bacillati</taxon>
        <taxon>Actinomycetota</taxon>
        <taxon>Actinomycetes</taxon>
        <taxon>Propionibacteriales</taxon>
        <taxon>Propionibacteriaceae</taxon>
        <taxon>Microlunatus</taxon>
    </lineage>
</organism>
<dbReference type="Pfam" id="PF14430">
    <property type="entry name" value="Imm1"/>
    <property type="match status" value="1"/>
</dbReference>
<gene>
    <name evidence="1" type="ORF">BKA15_004993</name>
</gene>
<evidence type="ECO:0008006" key="3">
    <source>
        <dbReference type="Google" id="ProtNLM"/>
    </source>
</evidence>
<dbReference type="Proteomes" id="UP000569914">
    <property type="component" value="Unassembled WGS sequence"/>
</dbReference>
<dbReference type="AlphaFoldDB" id="A0A7Y9LB94"/>
<protein>
    <recommendedName>
        <fullName evidence="3">Immunity protein Imm1</fullName>
    </recommendedName>
</protein>
<name>A0A7Y9LB94_9ACTN</name>
<reference evidence="1 2" key="1">
    <citation type="submission" date="2020-07" db="EMBL/GenBank/DDBJ databases">
        <title>Sequencing the genomes of 1000 actinobacteria strains.</title>
        <authorList>
            <person name="Klenk H.-P."/>
        </authorList>
    </citation>
    <scope>NUCLEOTIDE SEQUENCE [LARGE SCALE GENOMIC DNA]</scope>
    <source>
        <strain evidence="1 2">DSM 22083</strain>
    </source>
</reference>
<accession>A0A7Y9LB94</accession>
<keyword evidence="2" id="KW-1185">Reference proteome</keyword>
<evidence type="ECO:0000313" key="1">
    <source>
        <dbReference type="EMBL" id="NYE73664.1"/>
    </source>
</evidence>
<comment type="caution">
    <text evidence="1">The sequence shown here is derived from an EMBL/GenBank/DDBJ whole genome shotgun (WGS) entry which is preliminary data.</text>
</comment>
<dbReference type="InterPro" id="IPR025680">
    <property type="entry name" value="DddI"/>
</dbReference>